<dbReference type="InterPro" id="IPR040468">
    <property type="entry name" value="TRAF3IP1_N"/>
</dbReference>
<protein>
    <recommendedName>
        <fullName evidence="9">TRAF3-interacting protein 1</fullName>
    </recommendedName>
</protein>
<comment type="subcellular location">
    <subcellularLocation>
        <location evidence="2">Cytoplasm</location>
        <location evidence="2">Cytoskeleton</location>
        <location evidence="2">Cilium axoneme</location>
    </subcellularLocation>
    <subcellularLocation>
        <location evidence="1">Cytoplasm</location>
        <location evidence="1">Cytoskeleton</location>
        <location evidence="1">Cilium basal body</location>
    </subcellularLocation>
</comment>
<dbReference type="AlphaFoldDB" id="A0A1B6L6V9"/>
<feature type="domain" description="TRAF3-interacting protein 1 C-terminal" evidence="12">
    <location>
        <begin position="463"/>
        <end position="612"/>
    </location>
</feature>
<dbReference type="GO" id="GO:0060271">
    <property type="term" value="P:cilium assembly"/>
    <property type="evidence" value="ECO:0007669"/>
    <property type="project" value="TreeGrafter"/>
</dbReference>
<dbReference type="GO" id="GO:0048731">
    <property type="term" value="P:system development"/>
    <property type="evidence" value="ECO:0007669"/>
    <property type="project" value="UniProtKB-ARBA"/>
</dbReference>
<feature type="domain" description="TRAF3-interacting protein 1 N-terminal" evidence="11">
    <location>
        <begin position="10"/>
        <end position="118"/>
    </location>
</feature>
<keyword evidence="4" id="KW-0970">Cilium biogenesis/degradation</keyword>
<evidence type="ECO:0000256" key="8">
    <source>
        <dbReference type="ARBA" id="ARBA00043971"/>
    </source>
</evidence>
<evidence type="ECO:0000256" key="2">
    <source>
        <dbReference type="ARBA" id="ARBA00004430"/>
    </source>
</evidence>
<evidence type="ECO:0000256" key="3">
    <source>
        <dbReference type="ARBA" id="ARBA00022490"/>
    </source>
</evidence>
<dbReference type="InterPro" id="IPR041476">
    <property type="entry name" value="TRAF3IP1_C"/>
</dbReference>
<evidence type="ECO:0000256" key="10">
    <source>
        <dbReference type="SAM" id="MobiDB-lite"/>
    </source>
</evidence>
<keyword evidence="3" id="KW-0963">Cytoplasm</keyword>
<dbReference type="GO" id="GO:0036064">
    <property type="term" value="C:ciliary basal body"/>
    <property type="evidence" value="ECO:0007669"/>
    <property type="project" value="TreeGrafter"/>
</dbReference>
<keyword evidence="5" id="KW-0175">Coiled coil</keyword>
<feature type="compositionally biased region" description="Basic and acidic residues" evidence="10">
    <location>
        <begin position="360"/>
        <end position="369"/>
    </location>
</feature>
<evidence type="ECO:0000259" key="12">
    <source>
        <dbReference type="Pfam" id="PF17749"/>
    </source>
</evidence>
<evidence type="ECO:0000256" key="9">
    <source>
        <dbReference type="ARBA" id="ARBA00070492"/>
    </source>
</evidence>
<comment type="similarity">
    <text evidence="8">Belongs to the TRAF3IP1 family.</text>
</comment>
<dbReference type="GO" id="GO:0005930">
    <property type="term" value="C:axoneme"/>
    <property type="evidence" value="ECO:0007669"/>
    <property type="project" value="UniProtKB-SubCell"/>
</dbReference>
<evidence type="ECO:0000256" key="6">
    <source>
        <dbReference type="ARBA" id="ARBA00023212"/>
    </source>
</evidence>
<evidence type="ECO:0000256" key="5">
    <source>
        <dbReference type="ARBA" id="ARBA00023054"/>
    </source>
</evidence>
<evidence type="ECO:0000256" key="4">
    <source>
        <dbReference type="ARBA" id="ARBA00022794"/>
    </source>
</evidence>
<feature type="compositionally biased region" description="Low complexity" evidence="10">
    <location>
        <begin position="388"/>
        <end position="399"/>
    </location>
</feature>
<proteinExistence type="inferred from homology"/>
<dbReference type="FunFam" id="1.10.418.50:FF:000001">
    <property type="entry name" value="TRAF3-interacting protein 1 isoform X1"/>
    <property type="match status" value="1"/>
</dbReference>
<dbReference type="InterPro" id="IPR018799">
    <property type="entry name" value="TRAF3IP1"/>
</dbReference>
<sequence>MGEDVKLEVIRTTQDSLSRYIKKPPLTEKLLRKPPFRYLHDITTSVMRETGYLQGLYSQDELNPENIKDRESKIAFLEKLIAAVNLSSGINLTARPNKIVAGLDVAKTNELLQAIAKALEKKIDSSKAVEQVLNKKSKTSNQQIPGKKDSSKNKTGKEVKAVETKSREVRNSDSLKRKTKDKAKNVEKPETRKTKTKKEESPKIAKEPTTKEPPIEPSKEDGRAQQEIISSKPQAKGDVELPSDLNTTKDNQGTEPKPETESTLVSMEDERTQEHVAQEASEAPDSTPDKPLEDNSRKELKDPKEEHKREDILKPEEELKRPQSARAIHRKKPVRKPSSDVTTRSPSDSRDEPEPAGVVEPKENPEKKPVHASYTPSEPVTTKRPRTAARPASARPGAPRVRDRGTVQLTDTDSKVVSEPVNLIVDSKDLPKDDDETLVTVEASGADITTDQVVDESSILTGDQGHLVFQILETQKELEETTQVASAAIETSQRVDITWGSGRQEAVVREVDKLRSAIQALTRAANPLGKLIDFLQEDVESMQGELDTWLTTNKQLDTQLQAEERLTEESIEPLARQLEDIELLIEEQLEETSVVKAAIIRNDERITRLLRSNTSHVPG</sequence>
<dbReference type="GO" id="GO:0070507">
    <property type="term" value="P:regulation of microtubule cytoskeleton organization"/>
    <property type="evidence" value="ECO:0007669"/>
    <property type="project" value="TreeGrafter"/>
</dbReference>
<dbReference type="GO" id="GO:0042073">
    <property type="term" value="P:intraciliary transport"/>
    <property type="evidence" value="ECO:0007669"/>
    <property type="project" value="TreeGrafter"/>
</dbReference>
<dbReference type="Pfam" id="PF17749">
    <property type="entry name" value="MIP-T3_C"/>
    <property type="match status" value="1"/>
</dbReference>
<dbReference type="InterPro" id="IPR042576">
    <property type="entry name" value="TRAF3IP1_N_sf"/>
</dbReference>
<evidence type="ECO:0000259" key="11">
    <source>
        <dbReference type="Pfam" id="PF10243"/>
    </source>
</evidence>
<gene>
    <name evidence="13" type="ORF">g.10183</name>
</gene>
<dbReference type="GO" id="GO:0048513">
    <property type="term" value="P:animal organ development"/>
    <property type="evidence" value="ECO:0007669"/>
    <property type="project" value="UniProtKB-ARBA"/>
</dbReference>
<feature type="compositionally biased region" description="Basic and acidic residues" evidence="10">
    <location>
        <begin position="146"/>
        <end position="224"/>
    </location>
</feature>
<evidence type="ECO:0000256" key="7">
    <source>
        <dbReference type="ARBA" id="ARBA00023273"/>
    </source>
</evidence>
<dbReference type="GO" id="GO:0008017">
    <property type="term" value="F:microtubule binding"/>
    <property type="evidence" value="ECO:0007669"/>
    <property type="project" value="InterPro"/>
</dbReference>
<feature type="compositionally biased region" description="Basic and acidic residues" evidence="10">
    <location>
        <begin position="287"/>
        <end position="321"/>
    </location>
</feature>
<organism evidence="13">
    <name type="scientific">Graphocephala atropunctata</name>
    <dbReference type="NCBI Taxonomy" id="36148"/>
    <lineage>
        <taxon>Eukaryota</taxon>
        <taxon>Metazoa</taxon>
        <taxon>Ecdysozoa</taxon>
        <taxon>Arthropoda</taxon>
        <taxon>Hexapoda</taxon>
        <taxon>Insecta</taxon>
        <taxon>Pterygota</taxon>
        <taxon>Neoptera</taxon>
        <taxon>Paraneoptera</taxon>
        <taxon>Hemiptera</taxon>
        <taxon>Auchenorrhyncha</taxon>
        <taxon>Membracoidea</taxon>
        <taxon>Cicadellidae</taxon>
        <taxon>Cicadellinae</taxon>
        <taxon>Cicadellini</taxon>
        <taxon>Graphocephala</taxon>
    </lineage>
</organism>
<keyword evidence="6" id="KW-0206">Cytoskeleton</keyword>
<feature type="compositionally biased region" description="Basic and acidic residues" evidence="10">
    <location>
        <begin position="268"/>
        <end position="277"/>
    </location>
</feature>
<name>A0A1B6L6V9_9HEMI</name>
<evidence type="ECO:0000313" key="13">
    <source>
        <dbReference type="EMBL" id="JAT19390.1"/>
    </source>
</evidence>
<accession>A0A1B6L6V9</accession>
<evidence type="ECO:0000256" key="1">
    <source>
        <dbReference type="ARBA" id="ARBA00004120"/>
    </source>
</evidence>
<dbReference type="EMBL" id="GEBQ01020587">
    <property type="protein sequence ID" value="JAT19390.1"/>
    <property type="molecule type" value="Transcribed_RNA"/>
</dbReference>
<dbReference type="PANTHER" id="PTHR31363:SF0">
    <property type="entry name" value="TRAF3-INTERACTING PROTEIN 1"/>
    <property type="match status" value="1"/>
</dbReference>
<dbReference type="GO" id="GO:0030992">
    <property type="term" value="C:intraciliary transport particle B"/>
    <property type="evidence" value="ECO:0007669"/>
    <property type="project" value="TreeGrafter"/>
</dbReference>
<dbReference type="Pfam" id="PF10243">
    <property type="entry name" value="MIP-T3"/>
    <property type="match status" value="1"/>
</dbReference>
<dbReference type="PANTHER" id="PTHR31363">
    <property type="entry name" value="TRAF3-INTERACTING PROTEIN 1"/>
    <property type="match status" value="1"/>
</dbReference>
<feature type="compositionally biased region" description="Polar residues" evidence="10">
    <location>
        <begin position="244"/>
        <end position="254"/>
    </location>
</feature>
<keyword evidence="7" id="KW-0966">Cell projection</keyword>
<feature type="region of interest" description="Disordered" evidence="10">
    <location>
        <begin position="134"/>
        <end position="406"/>
    </location>
</feature>
<dbReference type="Gene3D" id="1.10.418.50">
    <property type="entry name" value="Microtubule-binding protein MIP-T3"/>
    <property type="match status" value="1"/>
</dbReference>
<reference evidence="13" key="1">
    <citation type="submission" date="2015-11" db="EMBL/GenBank/DDBJ databases">
        <title>De novo transcriptome assembly of four potential Pierce s Disease insect vectors from Arizona vineyards.</title>
        <authorList>
            <person name="Tassone E.E."/>
        </authorList>
    </citation>
    <scope>NUCLEOTIDE SEQUENCE</scope>
</reference>